<dbReference type="AlphaFoldDB" id="A0A0D6JE50"/>
<accession>A0A0D6JE50</accession>
<protein>
    <submittedName>
        <fullName evidence="5">Putative Diguanylate cyclase</fullName>
        <ecNumber evidence="5">2.7.7.65</ecNumber>
    </submittedName>
</protein>
<keyword evidence="6" id="KW-1185">Reference proteome</keyword>
<dbReference type="FunFam" id="3.30.70.270:FF:000001">
    <property type="entry name" value="Diguanylate cyclase domain protein"/>
    <property type="match status" value="1"/>
</dbReference>
<dbReference type="Pfam" id="PF13185">
    <property type="entry name" value="GAF_2"/>
    <property type="match status" value="1"/>
</dbReference>
<evidence type="ECO:0000256" key="1">
    <source>
        <dbReference type="ARBA" id="ARBA00051114"/>
    </source>
</evidence>
<dbReference type="CDD" id="cd01948">
    <property type="entry name" value="EAL"/>
    <property type="match status" value="1"/>
</dbReference>
<feature type="transmembrane region" description="Helical" evidence="2">
    <location>
        <begin position="176"/>
        <end position="197"/>
    </location>
</feature>
<dbReference type="Gene3D" id="3.30.450.40">
    <property type="match status" value="1"/>
</dbReference>
<dbReference type="InterPro" id="IPR029787">
    <property type="entry name" value="Nucleotide_cyclase"/>
</dbReference>
<keyword evidence="2" id="KW-0812">Transmembrane</keyword>
<evidence type="ECO:0000313" key="6">
    <source>
        <dbReference type="Proteomes" id="UP000033187"/>
    </source>
</evidence>
<dbReference type="Pfam" id="PF00563">
    <property type="entry name" value="EAL"/>
    <property type="match status" value="1"/>
</dbReference>
<dbReference type="SUPFAM" id="SSF141868">
    <property type="entry name" value="EAL domain-like"/>
    <property type="match status" value="1"/>
</dbReference>
<keyword evidence="5" id="KW-0808">Transferase</keyword>
<dbReference type="KEGG" id="fil:BN1229_v1_1739"/>
<evidence type="ECO:0000259" key="4">
    <source>
        <dbReference type="PROSITE" id="PS50887"/>
    </source>
</evidence>
<reference evidence="6" key="1">
    <citation type="submission" date="2015-02" db="EMBL/GenBank/DDBJ databases">
        <authorList>
            <person name="Chooi Y.-H."/>
        </authorList>
    </citation>
    <scope>NUCLEOTIDE SEQUENCE [LARGE SCALE GENOMIC DNA]</scope>
    <source>
        <strain evidence="6">strain Y</strain>
    </source>
</reference>
<feature type="transmembrane region" description="Helical" evidence="2">
    <location>
        <begin position="6"/>
        <end position="28"/>
    </location>
</feature>
<dbReference type="Gene3D" id="3.20.20.450">
    <property type="entry name" value="EAL domain"/>
    <property type="match status" value="1"/>
</dbReference>
<dbReference type="InterPro" id="IPR035919">
    <property type="entry name" value="EAL_sf"/>
</dbReference>
<dbReference type="SUPFAM" id="SSF55781">
    <property type="entry name" value="GAF domain-like"/>
    <property type="match status" value="1"/>
</dbReference>
<dbReference type="FunFam" id="3.20.20.450:FF:000001">
    <property type="entry name" value="Cyclic di-GMP phosphodiesterase yahA"/>
    <property type="match status" value="1"/>
</dbReference>
<dbReference type="EC" id="2.7.7.65" evidence="5"/>
<feature type="domain" description="GGDEF" evidence="4">
    <location>
        <begin position="410"/>
        <end position="543"/>
    </location>
</feature>
<dbReference type="SMART" id="SM00052">
    <property type="entry name" value="EAL"/>
    <property type="match status" value="1"/>
</dbReference>
<comment type="catalytic activity">
    <reaction evidence="1">
        <text>3',3'-c-di-GMP + H2O = 5'-phosphoguanylyl(3'-&gt;5')guanosine + H(+)</text>
        <dbReference type="Rhea" id="RHEA:24902"/>
        <dbReference type="ChEBI" id="CHEBI:15377"/>
        <dbReference type="ChEBI" id="CHEBI:15378"/>
        <dbReference type="ChEBI" id="CHEBI:58754"/>
        <dbReference type="ChEBI" id="CHEBI:58805"/>
        <dbReference type="EC" id="3.1.4.52"/>
    </reaction>
    <physiologicalReaction direction="left-to-right" evidence="1">
        <dbReference type="Rhea" id="RHEA:24903"/>
    </physiologicalReaction>
</comment>
<dbReference type="Gene3D" id="3.30.70.270">
    <property type="match status" value="1"/>
</dbReference>
<dbReference type="InterPro" id="IPR000160">
    <property type="entry name" value="GGDEF_dom"/>
</dbReference>
<dbReference type="Pfam" id="PF00990">
    <property type="entry name" value="GGDEF"/>
    <property type="match status" value="1"/>
</dbReference>
<dbReference type="SMART" id="SM00267">
    <property type="entry name" value="GGDEF"/>
    <property type="match status" value="1"/>
</dbReference>
<dbReference type="GO" id="GO:0071732">
    <property type="term" value="P:cellular response to nitric oxide"/>
    <property type="evidence" value="ECO:0007669"/>
    <property type="project" value="UniProtKB-ARBA"/>
</dbReference>
<organism evidence="5 6">
    <name type="scientific">Candidatus Filomicrobium marinum</name>
    <dbReference type="NCBI Taxonomy" id="1608628"/>
    <lineage>
        <taxon>Bacteria</taxon>
        <taxon>Pseudomonadati</taxon>
        <taxon>Pseudomonadota</taxon>
        <taxon>Alphaproteobacteria</taxon>
        <taxon>Hyphomicrobiales</taxon>
        <taxon>Hyphomicrobiaceae</taxon>
        <taxon>Filomicrobium</taxon>
    </lineage>
</organism>
<keyword evidence="5" id="KW-0548">Nucleotidyltransferase</keyword>
<dbReference type="CDD" id="cd01949">
    <property type="entry name" value="GGDEF"/>
    <property type="match status" value="1"/>
</dbReference>
<dbReference type="InterPro" id="IPR043128">
    <property type="entry name" value="Rev_trsase/Diguanyl_cyclase"/>
</dbReference>
<dbReference type="EMBL" id="LN829119">
    <property type="protein sequence ID" value="CPR18509.1"/>
    <property type="molecule type" value="Genomic_DNA"/>
</dbReference>
<dbReference type="PANTHER" id="PTHR44757">
    <property type="entry name" value="DIGUANYLATE CYCLASE DGCP"/>
    <property type="match status" value="1"/>
</dbReference>
<dbReference type="InterPro" id="IPR029016">
    <property type="entry name" value="GAF-like_dom_sf"/>
</dbReference>
<name>A0A0D6JE50_9HYPH</name>
<dbReference type="PANTHER" id="PTHR44757:SF2">
    <property type="entry name" value="BIOFILM ARCHITECTURE MAINTENANCE PROTEIN MBAA"/>
    <property type="match status" value="1"/>
</dbReference>
<dbReference type="InterPro" id="IPR052155">
    <property type="entry name" value="Biofilm_reg_signaling"/>
</dbReference>
<gene>
    <name evidence="5" type="ORF">YBN1229_v1_1742</name>
</gene>
<sequence length="837" mass="92914">MRLSQDAKLLLSTLIVIVAAVAASWVALGKARHFILKKEGRYTAVHWAQYLENNLRGLDGLLSAGLITNEDRMTFDFATATGNVLNYQILDERGAVAFSSWSGDFRLSIPTDHVQAAIRNDKSYTELIEYEGGESRPRLVAEAYVPIESTAGYKGAVNVKIDLTERAVELERRSMFAFLGLLGFVTLISTFCGALVWRNIRNRQWAEDLQNSRSVVLEQLATGMPLKQVLLTLVQSVERLKPDTVCSILLLDESGTRFKDGVSPSLPEFFRNSINGVQIGHGVGSCGTAAYTRELVIVSDVLTHPYWAGIRDLVARTGLRACWSLPVISSDDEVLGTIALYYREPREPTDAELEFFRTISHLVGIAVEQRRFQARIAHLAHYDTLTGLPNRRKLQARLQQYVSEARIANGTMALAILDIDKFKTINDTYGHPVGDSVIREAARRIAACVREDDIVGRLGGDELAIVFRKVSDVREIAEVSDRIAEAVRLPMYIDGKSIATSSSIGVSCFPQHASDSDELFIKADHALYQAKQSGRATCEIYDEELHELIREKQILERDAALGIQKDEFSLVYQPQIDLKSGALIGLEALARWEHPVLGQVPPNKFIPIAETSPIIIELGERLLRQACTQAARWRQGGLTNVKIAVNVAARQFKDPLFVEKIKNILEQTDLKPCALELEITETMLIDDFDVVEKTLGELNALGTSVSIDDFGTGYSSLLYLSKLPFQNLKIDRSFVHNLPSDSNSVAIVTSIIAMARQLNLSVIAEGIETCEQAEFLRMNECVGGQGYLFAQPMDALQLETWLRDDFVNTFHGRLGAMNGQMEAARVASLKHSELRSA</sequence>
<dbReference type="OrthoDB" id="9814202at2"/>
<dbReference type="GO" id="GO:0071111">
    <property type="term" value="F:cyclic-guanylate-specific phosphodiesterase activity"/>
    <property type="evidence" value="ECO:0007669"/>
    <property type="project" value="UniProtKB-EC"/>
</dbReference>
<dbReference type="InterPro" id="IPR003018">
    <property type="entry name" value="GAF"/>
</dbReference>
<dbReference type="PROSITE" id="PS50887">
    <property type="entry name" value="GGDEF"/>
    <property type="match status" value="1"/>
</dbReference>
<dbReference type="PROSITE" id="PS50883">
    <property type="entry name" value="EAL"/>
    <property type="match status" value="1"/>
</dbReference>
<evidence type="ECO:0000259" key="3">
    <source>
        <dbReference type="PROSITE" id="PS50883"/>
    </source>
</evidence>
<dbReference type="GO" id="GO:0052621">
    <property type="term" value="F:diguanylate cyclase activity"/>
    <property type="evidence" value="ECO:0007669"/>
    <property type="project" value="UniProtKB-EC"/>
</dbReference>
<dbReference type="KEGG" id="fiy:BN1229_v1_1742"/>
<dbReference type="Proteomes" id="UP000033187">
    <property type="component" value="Chromosome 1"/>
</dbReference>
<proteinExistence type="predicted"/>
<evidence type="ECO:0000256" key="2">
    <source>
        <dbReference type="SAM" id="Phobius"/>
    </source>
</evidence>
<evidence type="ECO:0000313" key="5">
    <source>
        <dbReference type="EMBL" id="CPR18509.1"/>
    </source>
</evidence>
<keyword evidence="2" id="KW-0472">Membrane</keyword>
<dbReference type="SUPFAM" id="SSF55073">
    <property type="entry name" value="Nucleotide cyclase"/>
    <property type="match status" value="1"/>
</dbReference>
<dbReference type="RefSeq" id="WP_052743785.1">
    <property type="nucleotide sequence ID" value="NZ_LN829118.1"/>
</dbReference>
<keyword evidence="2" id="KW-1133">Transmembrane helix</keyword>
<dbReference type="SMART" id="SM00065">
    <property type="entry name" value="GAF"/>
    <property type="match status" value="1"/>
</dbReference>
<dbReference type="NCBIfam" id="TIGR00254">
    <property type="entry name" value="GGDEF"/>
    <property type="match status" value="1"/>
</dbReference>
<feature type="domain" description="EAL" evidence="3">
    <location>
        <begin position="552"/>
        <end position="806"/>
    </location>
</feature>
<dbReference type="InterPro" id="IPR001633">
    <property type="entry name" value="EAL_dom"/>
</dbReference>